<name>A0AAV4R673_CAEEX</name>
<dbReference type="EMBL" id="BPLR01007330">
    <property type="protein sequence ID" value="GIY16119.1"/>
    <property type="molecule type" value="Genomic_DNA"/>
</dbReference>
<evidence type="ECO:0000313" key="3">
    <source>
        <dbReference type="Proteomes" id="UP001054945"/>
    </source>
</evidence>
<feature type="region of interest" description="Disordered" evidence="1">
    <location>
        <begin position="33"/>
        <end position="66"/>
    </location>
</feature>
<accession>A0AAV4R673</accession>
<comment type="caution">
    <text evidence="2">The sequence shown here is derived from an EMBL/GenBank/DDBJ whole genome shotgun (WGS) entry which is preliminary data.</text>
</comment>
<keyword evidence="3" id="KW-1185">Reference proteome</keyword>
<reference evidence="2 3" key="1">
    <citation type="submission" date="2021-06" db="EMBL/GenBank/DDBJ databases">
        <title>Caerostris extrusa draft genome.</title>
        <authorList>
            <person name="Kono N."/>
            <person name="Arakawa K."/>
        </authorList>
    </citation>
    <scope>NUCLEOTIDE SEQUENCE [LARGE SCALE GENOMIC DNA]</scope>
</reference>
<dbReference type="Proteomes" id="UP001054945">
    <property type="component" value="Unassembled WGS sequence"/>
</dbReference>
<protein>
    <submittedName>
        <fullName evidence="2">Uncharacterized protein</fullName>
    </submittedName>
</protein>
<organism evidence="2 3">
    <name type="scientific">Caerostris extrusa</name>
    <name type="common">Bark spider</name>
    <name type="synonym">Caerostris bankana</name>
    <dbReference type="NCBI Taxonomy" id="172846"/>
    <lineage>
        <taxon>Eukaryota</taxon>
        <taxon>Metazoa</taxon>
        <taxon>Ecdysozoa</taxon>
        <taxon>Arthropoda</taxon>
        <taxon>Chelicerata</taxon>
        <taxon>Arachnida</taxon>
        <taxon>Araneae</taxon>
        <taxon>Araneomorphae</taxon>
        <taxon>Entelegynae</taxon>
        <taxon>Araneoidea</taxon>
        <taxon>Araneidae</taxon>
        <taxon>Caerostris</taxon>
    </lineage>
</organism>
<gene>
    <name evidence="2" type="ORF">CEXT_596691</name>
</gene>
<evidence type="ECO:0000313" key="2">
    <source>
        <dbReference type="EMBL" id="GIY16119.1"/>
    </source>
</evidence>
<sequence length="131" mass="15094">MFLSPFLSQLHGQDAFQAVIQLALPLVVIPADGSEINDGRSAEEEEKKEDKEDAAEKKRNEKSEGVRRKVKVTNLSPLLGVKRRWYGFEEGEDLSDFKQRENRKCTRQSYNLIPLMKNILIECSERQSKKL</sequence>
<dbReference type="AlphaFoldDB" id="A0AAV4R673"/>
<feature type="compositionally biased region" description="Basic and acidic residues" evidence="1">
    <location>
        <begin position="48"/>
        <end position="66"/>
    </location>
</feature>
<proteinExistence type="predicted"/>
<evidence type="ECO:0000256" key="1">
    <source>
        <dbReference type="SAM" id="MobiDB-lite"/>
    </source>
</evidence>